<evidence type="ECO:0000256" key="2">
    <source>
        <dbReference type="ARBA" id="ARBA00006739"/>
    </source>
</evidence>
<evidence type="ECO:0000313" key="11">
    <source>
        <dbReference type="EMBL" id="HGI87945.1"/>
    </source>
</evidence>
<protein>
    <submittedName>
        <fullName evidence="11">Glycosyltransferase family 2 protein</fullName>
    </submittedName>
</protein>
<evidence type="ECO:0000259" key="10">
    <source>
        <dbReference type="Pfam" id="PF04138"/>
    </source>
</evidence>
<keyword evidence="5 8" id="KW-0812">Transmembrane</keyword>
<keyword evidence="7 8" id="KW-0472">Membrane</keyword>
<dbReference type="Pfam" id="PF04138">
    <property type="entry name" value="GtrA_DPMS_TM"/>
    <property type="match status" value="1"/>
</dbReference>
<organism evidence="11">
    <name type="scientific">Ignisphaera aggregans</name>
    <dbReference type="NCBI Taxonomy" id="334771"/>
    <lineage>
        <taxon>Archaea</taxon>
        <taxon>Thermoproteota</taxon>
        <taxon>Thermoprotei</taxon>
        <taxon>Desulfurococcales</taxon>
        <taxon>Desulfurococcaceae</taxon>
        <taxon>Ignisphaera</taxon>
    </lineage>
</organism>
<dbReference type="InterPro" id="IPR007267">
    <property type="entry name" value="GtrA_DPMS_TM"/>
</dbReference>
<dbReference type="Pfam" id="PF00535">
    <property type="entry name" value="Glycos_transf_2"/>
    <property type="match status" value="1"/>
</dbReference>
<name>A0A7C4FEX1_9CREN</name>
<comment type="subcellular location">
    <subcellularLocation>
        <location evidence="1">Membrane</location>
        <topology evidence="1">Multi-pass membrane protein</topology>
    </subcellularLocation>
</comment>
<dbReference type="AlphaFoldDB" id="A0A7C4FEX1"/>
<dbReference type="GO" id="GO:0006506">
    <property type="term" value="P:GPI anchor biosynthetic process"/>
    <property type="evidence" value="ECO:0007669"/>
    <property type="project" value="TreeGrafter"/>
</dbReference>
<evidence type="ECO:0000256" key="7">
    <source>
        <dbReference type="ARBA" id="ARBA00023136"/>
    </source>
</evidence>
<dbReference type="GO" id="GO:0006488">
    <property type="term" value="P:dolichol-linked oligosaccharide biosynthetic process"/>
    <property type="evidence" value="ECO:0007669"/>
    <property type="project" value="TreeGrafter"/>
</dbReference>
<comment type="similarity">
    <text evidence="2">Belongs to the glycosyltransferase 2 family.</text>
</comment>
<dbReference type="GO" id="GO:0035269">
    <property type="term" value="P:protein O-linked glycosylation via mannose"/>
    <property type="evidence" value="ECO:0007669"/>
    <property type="project" value="TreeGrafter"/>
</dbReference>
<dbReference type="CDD" id="cd06442">
    <property type="entry name" value="DPM1_like"/>
    <property type="match status" value="1"/>
</dbReference>
<sequence length="359" mass="40225">MSLSIVIPTYNESENIEILFKELSNSLPKYADCEIVLVDDNSPDGTWRKAVEMLTDGITVVRRINLKGLSTAVVDGISFSLKDYTVIMDADLQHPPKYIEPLLRKAIEDGADVVVGSRYMRGGGIEGWSKVRLLTSRGAGLIAKLFLPNARGLSDPMSGFFLVKRRLVSDSRGKLNPQGFKILLEILERCNPQKVVEVPYVFRPRAFGKSKLGSKVIIAYLVHVLKLSGWRPFKFIAVGLAGTLVNLGILLLFRYFAPLLYDRLFILGSAIAIELSILFNFSLHEVWTFRDRRFGALIYRLLLFHISSSLSAIAQYVSAVSVKYGLSWNPLVAQFTGILIGFPINYMFSELGIWKKRLA</sequence>
<evidence type="ECO:0000256" key="8">
    <source>
        <dbReference type="SAM" id="Phobius"/>
    </source>
</evidence>
<evidence type="ECO:0000256" key="1">
    <source>
        <dbReference type="ARBA" id="ARBA00004141"/>
    </source>
</evidence>
<feature type="domain" description="Glycosyltransferase 2-like" evidence="9">
    <location>
        <begin position="4"/>
        <end position="166"/>
    </location>
</feature>
<keyword evidence="6 8" id="KW-1133">Transmembrane helix</keyword>
<feature type="transmembrane region" description="Helical" evidence="8">
    <location>
        <begin position="294"/>
        <end position="316"/>
    </location>
</feature>
<dbReference type="EMBL" id="DTFF01000049">
    <property type="protein sequence ID" value="HGI87945.1"/>
    <property type="molecule type" value="Genomic_DNA"/>
</dbReference>
<dbReference type="InterPro" id="IPR001173">
    <property type="entry name" value="Glyco_trans_2-like"/>
</dbReference>
<keyword evidence="3" id="KW-0328">Glycosyltransferase</keyword>
<feature type="transmembrane region" description="Helical" evidence="8">
    <location>
        <begin position="263"/>
        <end position="282"/>
    </location>
</feature>
<dbReference type="InterPro" id="IPR039528">
    <property type="entry name" value="DPM1-like"/>
</dbReference>
<evidence type="ECO:0000256" key="4">
    <source>
        <dbReference type="ARBA" id="ARBA00022679"/>
    </source>
</evidence>
<feature type="transmembrane region" description="Helical" evidence="8">
    <location>
        <begin position="328"/>
        <end position="348"/>
    </location>
</feature>
<keyword evidence="4 11" id="KW-0808">Transferase</keyword>
<proteinExistence type="inferred from homology"/>
<gene>
    <name evidence="11" type="ORF">ENV14_06125</name>
</gene>
<evidence type="ECO:0000256" key="3">
    <source>
        <dbReference type="ARBA" id="ARBA00022676"/>
    </source>
</evidence>
<dbReference type="GO" id="GO:0004582">
    <property type="term" value="F:dolichyl-phosphate beta-D-mannosyltransferase activity"/>
    <property type="evidence" value="ECO:0007669"/>
    <property type="project" value="InterPro"/>
</dbReference>
<dbReference type="GO" id="GO:0016020">
    <property type="term" value="C:membrane"/>
    <property type="evidence" value="ECO:0007669"/>
    <property type="project" value="UniProtKB-SubCell"/>
</dbReference>
<dbReference type="PANTHER" id="PTHR43398:SF1">
    <property type="entry name" value="DOLICHOL-PHOSPHATE MANNOSYLTRANSFERASE SUBUNIT 1"/>
    <property type="match status" value="1"/>
</dbReference>
<dbReference type="PANTHER" id="PTHR43398">
    <property type="entry name" value="DOLICHOL-PHOSPHATE MANNOSYLTRANSFERASE SUBUNIT 1"/>
    <property type="match status" value="1"/>
</dbReference>
<dbReference type="SUPFAM" id="SSF53448">
    <property type="entry name" value="Nucleotide-diphospho-sugar transferases"/>
    <property type="match status" value="1"/>
</dbReference>
<evidence type="ECO:0000256" key="6">
    <source>
        <dbReference type="ARBA" id="ARBA00022989"/>
    </source>
</evidence>
<evidence type="ECO:0000256" key="5">
    <source>
        <dbReference type="ARBA" id="ARBA00022692"/>
    </source>
</evidence>
<feature type="domain" description="GtrA/DPMS transmembrane" evidence="10">
    <location>
        <begin position="234"/>
        <end position="354"/>
    </location>
</feature>
<evidence type="ECO:0000259" key="9">
    <source>
        <dbReference type="Pfam" id="PF00535"/>
    </source>
</evidence>
<reference evidence="11" key="1">
    <citation type="journal article" date="2020" name="mSystems">
        <title>Genome- and Community-Level Interaction Insights into Carbon Utilization and Element Cycling Functions of Hydrothermarchaeota in Hydrothermal Sediment.</title>
        <authorList>
            <person name="Zhou Z."/>
            <person name="Liu Y."/>
            <person name="Xu W."/>
            <person name="Pan J."/>
            <person name="Luo Z.H."/>
            <person name="Li M."/>
        </authorList>
    </citation>
    <scope>NUCLEOTIDE SEQUENCE [LARGE SCALE GENOMIC DNA]</scope>
    <source>
        <strain evidence="11">SpSt-732</strain>
    </source>
</reference>
<accession>A0A7C4FEX1</accession>
<comment type="caution">
    <text evidence="11">The sequence shown here is derived from an EMBL/GenBank/DDBJ whole genome shotgun (WGS) entry which is preliminary data.</text>
</comment>
<dbReference type="Gene3D" id="3.90.550.10">
    <property type="entry name" value="Spore Coat Polysaccharide Biosynthesis Protein SpsA, Chain A"/>
    <property type="match status" value="1"/>
</dbReference>
<dbReference type="GO" id="GO:0000271">
    <property type="term" value="P:polysaccharide biosynthetic process"/>
    <property type="evidence" value="ECO:0007669"/>
    <property type="project" value="InterPro"/>
</dbReference>
<feature type="transmembrane region" description="Helical" evidence="8">
    <location>
        <begin position="235"/>
        <end position="257"/>
    </location>
</feature>
<dbReference type="InterPro" id="IPR029044">
    <property type="entry name" value="Nucleotide-diphossugar_trans"/>
</dbReference>